<reference evidence="2" key="1">
    <citation type="journal article" date="2023" name="J. Hazard. Mater.">
        <title>Anaerobic biodegradation of pyrene and benzo[a]pyrene by a new sulfate-reducing Desulforamulus aquiferis strain DSA.</title>
        <authorList>
            <person name="Zhang Z."/>
            <person name="Sun J."/>
            <person name="Gong X."/>
            <person name="Wang C."/>
            <person name="Wang H."/>
        </authorList>
    </citation>
    <scope>NUCLEOTIDE SEQUENCE</scope>
    <source>
        <strain evidence="2">DSA</strain>
    </source>
</reference>
<proteinExistence type="predicted"/>
<feature type="non-terminal residue" evidence="2">
    <location>
        <position position="115"/>
    </location>
</feature>
<dbReference type="GO" id="GO:0016301">
    <property type="term" value="F:kinase activity"/>
    <property type="evidence" value="ECO:0007669"/>
    <property type="project" value="UniProtKB-KW"/>
</dbReference>
<dbReference type="Proteomes" id="UP001172911">
    <property type="component" value="Unassembled WGS sequence"/>
</dbReference>
<sequence>MRTSLTVKIWLAFSLVSLSIFLVVMIMTPLLIREYFTDALMEPATPPQRNVMETTFSRGFHIRSFILLEDGTTIPSNARNAFPPTLLNEMKQNIIAQKSNRQMYESVTGQGNIRY</sequence>
<accession>A0AAW7ZAZ5</accession>
<keyword evidence="2" id="KW-0808">Transferase</keyword>
<evidence type="ECO:0000313" key="3">
    <source>
        <dbReference type="Proteomes" id="UP001172911"/>
    </source>
</evidence>
<name>A0AAW7ZAZ5_9FIRM</name>
<gene>
    <name evidence="2" type="ORF">P6N53_05435</name>
</gene>
<keyword evidence="3" id="KW-1185">Reference proteome</keyword>
<evidence type="ECO:0000313" key="2">
    <source>
        <dbReference type="EMBL" id="MDO7786665.1"/>
    </source>
</evidence>
<dbReference type="EMBL" id="JARPTC010000006">
    <property type="protein sequence ID" value="MDO7786665.1"/>
    <property type="molecule type" value="Genomic_DNA"/>
</dbReference>
<keyword evidence="1" id="KW-0472">Membrane</keyword>
<reference evidence="2" key="2">
    <citation type="submission" date="2023-03" db="EMBL/GenBank/DDBJ databases">
        <authorList>
            <person name="Zhang Z."/>
        </authorList>
    </citation>
    <scope>NUCLEOTIDE SEQUENCE</scope>
    <source>
        <strain evidence="2">DSA</strain>
    </source>
</reference>
<organism evidence="2 3">
    <name type="scientific">Desulforamulus aquiferis</name>
    <dbReference type="NCBI Taxonomy" id="1397668"/>
    <lineage>
        <taxon>Bacteria</taxon>
        <taxon>Bacillati</taxon>
        <taxon>Bacillota</taxon>
        <taxon>Clostridia</taxon>
        <taxon>Eubacteriales</taxon>
        <taxon>Peptococcaceae</taxon>
        <taxon>Desulforamulus</taxon>
    </lineage>
</organism>
<comment type="caution">
    <text evidence="2">The sequence shown here is derived from an EMBL/GenBank/DDBJ whole genome shotgun (WGS) entry which is preliminary data.</text>
</comment>
<keyword evidence="1" id="KW-0812">Transmembrane</keyword>
<keyword evidence="1" id="KW-1133">Transmembrane helix</keyword>
<protein>
    <submittedName>
        <fullName evidence="2">Sensor histidine kinase</fullName>
    </submittedName>
</protein>
<feature type="transmembrane region" description="Helical" evidence="1">
    <location>
        <begin position="12"/>
        <end position="32"/>
    </location>
</feature>
<keyword evidence="2" id="KW-0418">Kinase</keyword>
<dbReference type="AlphaFoldDB" id="A0AAW7ZAZ5"/>
<evidence type="ECO:0000256" key="1">
    <source>
        <dbReference type="SAM" id="Phobius"/>
    </source>
</evidence>